<dbReference type="Gramene" id="rna48706">
    <property type="protein sequence ID" value="RHN42282.1"/>
    <property type="gene ID" value="gene48706"/>
</dbReference>
<gene>
    <name evidence="8" type="ORF">MtrunA17_Chr8g0375191</name>
</gene>
<dbReference type="EMBL" id="PSQE01000008">
    <property type="protein sequence ID" value="RHN42282.1"/>
    <property type="molecule type" value="Genomic_DNA"/>
</dbReference>
<dbReference type="GO" id="GO:0005524">
    <property type="term" value="F:ATP binding"/>
    <property type="evidence" value="ECO:0007669"/>
    <property type="project" value="UniProtKB-UniRule"/>
</dbReference>
<dbReference type="Gene3D" id="1.10.10.160">
    <property type="match status" value="1"/>
</dbReference>
<dbReference type="InterPro" id="IPR027417">
    <property type="entry name" value="P-loop_NTPase"/>
</dbReference>
<evidence type="ECO:0000313" key="8">
    <source>
        <dbReference type="EMBL" id="RHN42282.1"/>
    </source>
</evidence>
<sequence length="2761" mass="316933">MNASTSTSRKKKKKKKGSYSYEDHNFINTIFSWSLQDIFNHDLYSNYLDYISLSFDSVGQYLKSFVYPLLDETRAELCSCMETLSTLPFTKVISLQHSLSHSHGRNHYLIKTDTWKNSFSHYGKKLHKTLPGDVFILADFKPETVNDLQRYGRTWRFLLSAEILDEEIQGNDDENKLTSTFKVIASKDIDIDEMGQKSMFIIFLTNITPNRRIWNALHMDGDSKLIQKILCASDVVEESCDHCSPKTDALRDDVTYQRLSSELNESQNKAICACLSAFHCNHKSTVDLICGPPGTGKTKTLGTLLFALFKMNSRTLVCAPTNVAIKEVASRVLSMVRESFDRNSDVLFCNLGDMLLFGSNERLKVGAEIEEIYLNYRVKQLLLCFTPPSGWKCCFVSMIDLLENCVFHYHQTGDNNSNRAKDDSPSDYGVGMHKSFVEFVRERFLAIASPLRDCISILCTHIARSCIMEHNLKDLACLIYSLTSFQALLFENNIVCEVLEKLFSPESQYSCFESVVGFEYSLQQSRTECLSLLKTLKVSLGYLNLPDVVTKESIREFCLRTASLIFSTASSSFMLYSVVMEPLDVLVIDEAAQLKECESIIPLLLPEINHAILVGDECQLPAMVESSVSFEVGFGRSLFARLSTMGHPNHLLNIQYRMHPSISSFPNSCFYLNQILDAPKVIAENYRKQYLPGKMFGPYSFINITGGTEEFEDTGRSRKNMVEVAVVRKIIRNCFRAWNGSNENLSIGVVSPYAAQVVALQDMLGQKYDKHEGFDVKVNTIDGFQGGEQDIIMFSTVRTDCSTSLDQRTNVALTRARHCLWILGNERTLVSQDNVWKALVLDAKQRQCFFNVDEDKDLAKGIWDAKKELDQLDDLLNSESVIFRNSRWKVLFSDNFLKSFKNLPTKRTKKWVISLLLKLSSGWRPKRRKGDLICGSSSQMLKQYKVEGLFVVCSKDIVKEVNFTQVLRIWNILPPEYIAKVVKHLDSIFESYTDDFISRCSEQCFEGKMEVPMSWDRSTEIIKIKNLVNTGIEANSSCCDQRIYVENSKVEESFLLMKFYSLSSVVVSHLLSDRNSNELELPFEVSDEEQDIILFSKSTFVLGRSGTGKTTVLTMKLFRKEELHHVALEHAYGIKSVEVPCLSYEKEYKDSSPMNDSPVLHQLFVTVSPKLCQAVKQQVGRMQRFICGADISSKSCSIEEEIVDVDTSIQFRDIPDSFVNLPANSYPLVITFQKFLMMLDGTVGNSFFERFSDLSSLSENLGVRSVVLETFIRKKEVTYDRFDSLYWPHFNSQYTKTLDSSRVFTEIMSHIKGSMSSVESGEGKLSRQDYLFLSENRASSLSKQKREIIYDIYQSYEKMKMDKGDFDLADIVADLHCRFRIHKYEGDEMHFVYIDEVQDLTMSQITLFKHVCQNVEEGFVFCGDTAQTIARGIDFKFQDIKSLFYKKFVLESKRSAYNQGKDKMKVSEIFLLNQNFRTHAGVLKLSQSIIELLFRFFPHSIDVLKPETSLLYGDAPVVLECRSRKNAIVTIFGNTGHESGKIVGFGAEQVILVRDDDARKEILDYVGKQALVLTILECKGLEFQDVLLYNFFGTSPLKNRWRVIYEYMNEQDIVELTESNSFPSFNDSKHNILCSELKQLYVAITRTRQRLWICENTEEYCIPMFDYWKKKCLVQFKELDDSLAQAMKVASSPEEWKSRGKKLYYQNNYEMATVCFERAGDSYWGKKSKAASLRATAIRLHDLNSEEANAILREAAEIFEGLGIVESAAQCFSDLGDYERAGKLYLEKCEEPDLKRAGDCFYLARCHEMAAQVYARGSFFSDCLNVCAKGGLFDIGLHYIQCWKQNESADPGWANSHDLNAIEQKFMENCAHNYFEKKDIKSMMKFVRAFHSMDLKRGFLRSLSLLDELLELEEESGNFMEALNIAKQMSDILREADYLGKAGEFLEAYELMFFYVLAKSLWSGGSKAWPFKQFTQKEDLLGRALIYAKEVSSSFYELASTEVEILSNKHDNIFEIMNQLKSSRIHRSIRGEILCLWKLLDSHFRLNSSKYVWQDSLFDVSVEGMIMKNQFSVETLFYCWTCWKDNIVHMLESLSNFKTQEPHPHCSYVKFAFNYLGVQKQIYNLNDIYLLVIPDANWVKKLGGRLLKKKVSLVSVDVQPLVSFAQSYWSSELLSVGVDVLHNLDALYKFSVHKAFSKFNQVQSLLHIYEVSKFLLKSKCFSHSHSNLKTLETFYRKPVECLFHHVVPLDWKKSLSKEMVYLRVTEAFQNIMEEVIYESTKQKDRLTYGKIGRVVVMILGTANVKDDLFAQVMTRFEDNKYWKEFIESLQLFSAHDILPDKKTDFEMHPACKLYKALCYTWSVNRIKEVDYISPSCFMYLVEQLLLLTSCSMGRLIYATKSSFTEWLICQNKFSLANLSFKAPVDTRDVHVFIENFLRKFVNDQSDIKTWIKKSNSDVDKNFPSLFLRSVVLMCLLHLSTGSPKYLELLHCWLKNSYITTQLPLEFCNVLQKGEKHMGVQVFAEAFKVIGNPLVIVRLQNSSSEIVCSDAAFVDLATYKKRELVLETLFPSIVDSVGWQTTAEASESKSMEFPSNLQNKSSASVSDQASDVDGDCFWNWLENFKSETDVLCLKSLSPDSIWASQFFLHYLHSLQGFLDHYNELWNLLQENPVIMGKKIEMEEYVSFLDEMKELRKIMSKGGSMTEKEKDTAIVLQKKILSRRSTVAHILYQLDLAQRNTDAESDSSQASTTVSDDDYEEDF</sequence>
<dbReference type="InterPro" id="IPR013986">
    <property type="entry name" value="DExx_box_DNA_helicase_dom_sf"/>
</dbReference>
<feature type="binding site" evidence="5">
    <location>
        <begin position="1103"/>
        <end position="1110"/>
    </location>
    <ligand>
        <name>ATP</name>
        <dbReference type="ChEBI" id="CHEBI:30616"/>
    </ligand>
</feature>
<evidence type="ECO:0000256" key="2">
    <source>
        <dbReference type="ARBA" id="ARBA00022801"/>
    </source>
</evidence>
<organism evidence="8">
    <name type="scientific">Medicago truncatula</name>
    <name type="common">Barrel medic</name>
    <name type="synonym">Medicago tribuloides</name>
    <dbReference type="NCBI Taxonomy" id="3880"/>
    <lineage>
        <taxon>Eukaryota</taxon>
        <taxon>Viridiplantae</taxon>
        <taxon>Streptophyta</taxon>
        <taxon>Embryophyta</taxon>
        <taxon>Tracheophyta</taxon>
        <taxon>Spermatophyta</taxon>
        <taxon>Magnoliopsida</taxon>
        <taxon>eudicotyledons</taxon>
        <taxon>Gunneridae</taxon>
        <taxon>Pentapetalae</taxon>
        <taxon>rosids</taxon>
        <taxon>fabids</taxon>
        <taxon>Fabales</taxon>
        <taxon>Fabaceae</taxon>
        <taxon>Papilionoideae</taxon>
        <taxon>50 kb inversion clade</taxon>
        <taxon>NPAAA clade</taxon>
        <taxon>Hologalegina</taxon>
        <taxon>IRL clade</taxon>
        <taxon>Trifolieae</taxon>
        <taxon>Medicago</taxon>
    </lineage>
</organism>
<feature type="domain" description="UvrD-like helicase ATP-binding" evidence="7">
    <location>
        <begin position="1082"/>
        <end position="1479"/>
    </location>
</feature>
<dbReference type="CDD" id="cd18808">
    <property type="entry name" value="SF1_C_Upf1"/>
    <property type="match status" value="1"/>
</dbReference>
<evidence type="ECO:0000256" key="3">
    <source>
        <dbReference type="ARBA" id="ARBA00022806"/>
    </source>
</evidence>
<dbReference type="InterPro" id="IPR045529">
    <property type="entry name" value="DUF6469"/>
</dbReference>
<feature type="region of interest" description="Disordered" evidence="6">
    <location>
        <begin position="2738"/>
        <end position="2761"/>
    </location>
</feature>
<dbReference type="SUPFAM" id="SSF52540">
    <property type="entry name" value="P-loop containing nucleoside triphosphate hydrolases"/>
    <property type="match status" value="2"/>
</dbReference>
<dbReference type="Pfam" id="PF00580">
    <property type="entry name" value="UvrD-helicase"/>
    <property type="match status" value="1"/>
</dbReference>
<evidence type="ECO:0000256" key="4">
    <source>
        <dbReference type="ARBA" id="ARBA00022840"/>
    </source>
</evidence>
<evidence type="ECO:0000259" key="7">
    <source>
        <dbReference type="PROSITE" id="PS51198"/>
    </source>
</evidence>
<dbReference type="InterPro" id="IPR014016">
    <property type="entry name" value="UvrD-like_ATP-bd"/>
</dbReference>
<dbReference type="InterPro" id="IPR039904">
    <property type="entry name" value="TRANK1"/>
</dbReference>
<comment type="caution">
    <text evidence="8">The sequence shown here is derived from an EMBL/GenBank/DDBJ whole genome shotgun (WGS) entry which is preliminary data.</text>
</comment>
<dbReference type="OrthoDB" id="3156807at2759"/>
<keyword evidence="1 5" id="KW-0547">Nucleotide-binding</keyword>
<dbReference type="InterPro" id="IPR041677">
    <property type="entry name" value="DNA2/NAM7_AAA_11"/>
</dbReference>
<keyword evidence="3 5" id="KW-0347">Helicase</keyword>
<keyword evidence="4 5" id="KW-0067">ATP-binding</keyword>
<dbReference type="Pfam" id="PF13087">
    <property type="entry name" value="AAA_12"/>
    <property type="match status" value="1"/>
</dbReference>
<dbReference type="PROSITE" id="PS51198">
    <property type="entry name" value="UVRD_HELICASE_ATP_BIND"/>
    <property type="match status" value="1"/>
</dbReference>
<dbReference type="Pfam" id="PF13086">
    <property type="entry name" value="AAA_11"/>
    <property type="match status" value="2"/>
</dbReference>
<evidence type="ECO:0000256" key="6">
    <source>
        <dbReference type="SAM" id="MobiDB-lite"/>
    </source>
</evidence>
<accession>A0A396GMG4</accession>
<dbReference type="Proteomes" id="UP000265566">
    <property type="component" value="Chromosome 8"/>
</dbReference>
<dbReference type="FunFam" id="3.40.50.300:FF:000326">
    <property type="entry name" value="P-loop containing nucleoside triphosphate hydrolase"/>
    <property type="match status" value="1"/>
</dbReference>
<dbReference type="Pfam" id="PF13361">
    <property type="entry name" value="UvrD_C"/>
    <property type="match status" value="1"/>
</dbReference>
<dbReference type="Pfam" id="PF20073">
    <property type="entry name" value="DUF6469"/>
    <property type="match status" value="1"/>
</dbReference>
<keyword evidence="2 5" id="KW-0378">Hydrolase</keyword>
<evidence type="ECO:0000256" key="1">
    <source>
        <dbReference type="ARBA" id="ARBA00022741"/>
    </source>
</evidence>
<dbReference type="PANTHER" id="PTHR21529">
    <property type="entry name" value="MAMMARY TURMOR VIRUS RECEPTOR HOMOLOG 1, 2 MTVR1, 2"/>
    <property type="match status" value="1"/>
</dbReference>
<proteinExistence type="predicted"/>
<dbReference type="GO" id="GO:0016787">
    <property type="term" value="F:hydrolase activity"/>
    <property type="evidence" value="ECO:0007669"/>
    <property type="project" value="UniProtKB-UniRule"/>
</dbReference>
<dbReference type="PANTHER" id="PTHR21529:SF4">
    <property type="entry name" value="TPR AND ANKYRIN REPEAT-CONTAINING PROTEIN 1"/>
    <property type="match status" value="1"/>
</dbReference>
<dbReference type="Gene3D" id="3.40.50.300">
    <property type="entry name" value="P-loop containing nucleotide triphosphate hydrolases"/>
    <property type="match status" value="4"/>
</dbReference>
<protein>
    <submittedName>
        <fullName evidence="8">Putative tetratricopeptide-like helical domain, uvrD-like Helicase, ATP-binding protein</fullName>
    </submittedName>
</protein>
<dbReference type="InterPro" id="IPR041679">
    <property type="entry name" value="DNA2/NAM7-like_C"/>
</dbReference>
<name>A0A396GMG4_MEDTR</name>
<dbReference type="InterPro" id="IPR047187">
    <property type="entry name" value="SF1_C_Upf1"/>
</dbReference>
<evidence type="ECO:0000256" key="5">
    <source>
        <dbReference type="PROSITE-ProRule" id="PRU00560"/>
    </source>
</evidence>
<dbReference type="GO" id="GO:0004386">
    <property type="term" value="F:helicase activity"/>
    <property type="evidence" value="ECO:0007669"/>
    <property type="project" value="UniProtKB-UniRule"/>
</dbReference>
<reference evidence="8" key="1">
    <citation type="journal article" date="2018" name="Nat. Plants">
        <title>Whole-genome landscape of Medicago truncatula symbiotic genes.</title>
        <authorList>
            <person name="Pecrix Y."/>
            <person name="Gamas P."/>
            <person name="Carrere S."/>
        </authorList>
    </citation>
    <scope>NUCLEOTIDE SEQUENCE</scope>
    <source>
        <tissue evidence="8">Leaves</tissue>
    </source>
</reference>
<dbReference type="GO" id="GO:0005694">
    <property type="term" value="C:chromosome"/>
    <property type="evidence" value="ECO:0007669"/>
    <property type="project" value="UniProtKB-ARBA"/>
</dbReference>
<dbReference type="InterPro" id="IPR014017">
    <property type="entry name" value="DNA_helicase_UvrD-like_C"/>
</dbReference>